<name>A0A1B1LRS7_VIBPH</name>
<feature type="transmembrane region" description="Helical" evidence="1">
    <location>
        <begin position="37"/>
        <end position="57"/>
    </location>
</feature>
<keyword evidence="1" id="KW-0472">Membrane</keyword>
<dbReference type="EMBL" id="KU356480">
    <property type="protein sequence ID" value="ANS55753.1"/>
    <property type="molecule type" value="Genomic_DNA"/>
</dbReference>
<proteinExistence type="predicted"/>
<dbReference type="AlphaFoldDB" id="A0A1B1LRS7"/>
<accession>A0A1B1LRS7</accession>
<geneLocation type="plasmid" evidence="2">
    <name>pVPS92-VEB</name>
</geneLocation>
<protein>
    <submittedName>
        <fullName evidence="2">Uncharacterized protein</fullName>
    </submittedName>
</protein>
<organism evidence="2">
    <name type="scientific">Vibrio parahaemolyticus</name>
    <dbReference type="NCBI Taxonomy" id="670"/>
    <lineage>
        <taxon>Bacteria</taxon>
        <taxon>Pseudomonadati</taxon>
        <taxon>Pseudomonadota</taxon>
        <taxon>Gammaproteobacteria</taxon>
        <taxon>Vibrionales</taxon>
        <taxon>Vibrionaceae</taxon>
        <taxon>Vibrio</taxon>
    </lineage>
</organism>
<reference evidence="2" key="1">
    <citation type="journal article" date="2016" name="Antimicrob. Agents Chemother.">
        <title>Genetic Characterization of a blaVEB-2-carrying plasmid in Vibrio parahaemolyticus.</title>
        <authorList>
            <person name="Li R."/>
            <person name="Ye L."/>
            <person name="Zheng Z."/>
            <person name="Chan E.W."/>
            <person name="Chen S."/>
        </authorList>
    </citation>
    <scope>NUCLEOTIDE SEQUENCE</scope>
    <source>
        <strain evidence="2">VPS92</strain>
        <plasmid evidence="2">pVPS92-VEB</plasmid>
    </source>
</reference>
<keyword evidence="1" id="KW-1133">Transmembrane helix</keyword>
<evidence type="ECO:0000256" key="1">
    <source>
        <dbReference type="SAM" id="Phobius"/>
    </source>
</evidence>
<keyword evidence="1" id="KW-0812">Transmembrane</keyword>
<sequence length="181" mass="20229">MVINRKFHDAMSILIVLCYIDLKHTHIFVGQTLAADFMGSLFTFALIVPVLSIFLRITNRLNKNAKNSPLVLSIYDSKIFMKWRGQEHSISLEDTVLELLHNDRYALEKIIREGIAATDKELPKLLPSPLVVVVTELKFSNLEREALGGVICNAGAIEITFSESNDSSDIELAAMNAKINV</sequence>
<evidence type="ECO:0000313" key="2">
    <source>
        <dbReference type="EMBL" id="ANS55753.1"/>
    </source>
</evidence>
<keyword evidence="2" id="KW-0614">Plasmid</keyword>